<organism evidence="1">
    <name type="scientific">marine sediment metagenome</name>
    <dbReference type="NCBI Taxonomy" id="412755"/>
    <lineage>
        <taxon>unclassified sequences</taxon>
        <taxon>metagenomes</taxon>
        <taxon>ecological metagenomes</taxon>
    </lineage>
</organism>
<evidence type="ECO:0000313" key="1">
    <source>
        <dbReference type="EMBL" id="GAI70234.1"/>
    </source>
</evidence>
<dbReference type="Pfam" id="PF11848">
    <property type="entry name" value="DUF3368"/>
    <property type="match status" value="1"/>
</dbReference>
<gene>
    <name evidence="1" type="ORF">S12H4_03121</name>
</gene>
<evidence type="ECO:0008006" key="2">
    <source>
        <dbReference type="Google" id="ProtNLM"/>
    </source>
</evidence>
<dbReference type="Gene3D" id="3.40.50.1010">
    <property type="entry name" value="5'-nuclease"/>
    <property type="match status" value="1"/>
</dbReference>
<dbReference type="AlphaFoldDB" id="X1SQX8"/>
<accession>X1SQX8</accession>
<name>X1SQX8_9ZZZZ</name>
<dbReference type="EMBL" id="BARW01000845">
    <property type="protein sequence ID" value="GAI70234.1"/>
    <property type="molecule type" value="Genomic_DNA"/>
</dbReference>
<reference evidence="1" key="1">
    <citation type="journal article" date="2014" name="Front. Microbiol.">
        <title>High frequency of phylogenetically diverse reductive dehalogenase-homologous genes in deep subseafloor sedimentary metagenomes.</title>
        <authorList>
            <person name="Kawai M."/>
            <person name="Futagami T."/>
            <person name="Toyoda A."/>
            <person name="Takaki Y."/>
            <person name="Nishi S."/>
            <person name="Hori S."/>
            <person name="Arai W."/>
            <person name="Tsubouchi T."/>
            <person name="Morono Y."/>
            <person name="Uchiyama I."/>
            <person name="Ito T."/>
            <person name="Fujiyama A."/>
            <person name="Inagaki F."/>
            <person name="Takami H."/>
        </authorList>
    </citation>
    <scope>NUCLEOTIDE SEQUENCE</scope>
    <source>
        <strain evidence="1">Expedition CK06-06</strain>
    </source>
</reference>
<comment type="caution">
    <text evidence="1">The sequence shown here is derived from an EMBL/GenBank/DDBJ whole genome shotgun (WGS) entry which is preliminary data.</text>
</comment>
<proteinExistence type="predicted"/>
<dbReference type="InterPro" id="IPR021799">
    <property type="entry name" value="PIN-like_prokaryotic"/>
</dbReference>
<protein>
    <recommendedName>
        <fullName evidence="2">PIN domain-containing protein</fullName>
    </recommendedName>
</protein>
<sequence>MEDKPATESPCYVFDASSLIELEGPDGKGLKHMLDRPGKWLVVPSKVAREVNSKGAPANTTNWLKSGKLSKFNVDSEGTLFMKIRTQETLLSDADIQGIVIAYHRKGTYVVEEAKARTIAKNLGIRCLKAKEFQQEIQPLLPGL</sequence>